<organism evidence="2 3">
    <name type="scientific">Naematelia encephala</name>
    <dbReference type="NCBI Taxonomy" id="71784"/>
    <lineage>
        <taxon>Eukaryota</taxon>
        <taxon>Fungi</taxon>
        <taxon>Dikarya</taxon>
        <taxon>Basidiomycota</taxon>
        <taxon>Agaricomycotina</taxon>
        <taxon>Tremellomycetes</taxon>
        <taxon>Tremellales</taxon>
        <taxon>Naemateliaceae</taxon>
        <taxon>Naematelia</taxon>
    </lineage>
</organism>
<protein>
    <submittedName>
        <fullName evidence="2">Uncharacterized protein</fullName>
    </submittedName>
</protein>
<evidence type="ECO:0000313" key="3">
    <source>
        <dbReference type="Proteomes" id="UP000193986"/>
    </source>
</evidence>
<evidence type="ECO:0000313" key="2">
    <source>
        <dbReference type="EMBL" id="ORY31598.1"/>
    </source>
</evidence>
<feature type="compositionally biased region" description="Polar residues" evidence="1">
    <location>
        <begin position="401"/>
        <end position="413"/>
    </location>
</feature>
<proteinExistence type="predicted"/>
<feature type="compositionally biased region" description="Acidic residues" evidence="1">
    <location>
        <begin position="147"/>
        <end position="163"/>
    </location>
</feature>
<name>A0A1Y2B9T4_9TREE</name>
<feature type="compositionally biased region" description="Low complexity" evidence="1">
    <location>
        <begin position="384"/>
        <end position="400"/>
    </location>
</feature>
<sequence>MSISISMTKPPPPPLHAASPSFVPRNSPRPGSPALAAGSSNQRSSSIASSRPASPLTPRLSGMERRGSQLRNEVREVPPKDAQAILRILSNLPAPLPASLPPTFLPTPSPSPPNSHRPLTTFSDYARRNKRLRRRRRSRSASLSSSDDADAGQDEQQQEEQEEGEIKPAIGLGLGLEGRPSNKKRKSSPGSAGGMRKSGLRNEVEREREGEKHPRLERDKDGEGDVLGQKKIEWTREQWRDAALDYRARALILKRHGDAYQRTDSARPRYTARLPADALKGLLCLTDAALLWLYAYHCEEQSGSGHARGSRYDESRGLRDFVRSMWEKFVRRDDEPEEERDRARGMVGLMHLIEAVVLYHVSAEELSQLSKRGAQLAANPSHGPSPSDTSTSNSPPTTSTQAHNPSPSNHNQHSPTSTSSTSAVPPDLLALISHSTNQSLKAAQTLQTARHHLSTRLLRSQFPRTFEAAITGDLSDQALPPPEDLLGAAKQLDVDVVNRFAWPIELGMCCPVAHVAVFGRGLVKEFAETSGRTWEVVVKE</sequence>
<comment type="caution">
    <text evidence="2">The sequence shown here is derived from an EMBL/GenBank/DDBJ whole genome shotgun (WGS) entry which is preliminary data.</text>
</comment>
<evidence type="ECO:0000256" key="1">
    <source>
        <dbReference type="SAM" id="MobiDB-lite"/>
    </source>
</evidence>
<feature type="compositionally biased region" description="Low complexity" evidence="1">
    <location>
        <begin position="36"/>
        <end position="54"/>
    </location>
</feature>
<dbReference type="InParanoid" id="A0A1Y2B9T4"/>
<feature type="region of interest" description="Disordered" evidence="1">
    <location>
        <begin position="93"/>
        <end position="224"/>
    </location>
</feature>
<feature type="compositionally biased region" description="Pro residues" evidence="1">
    <location>
        <begin position="94"/>
        <end position="115"/>
    </location>
</feature>
<feature type="compositionally biased region" description="Basic and acidic residues" evidence="1">
    <location>
        <begin position="62"/>
        <end position="79"/>
    </location>
</feature>
<dbReference type="Proteomes" id="UP000193986">
    <property type="component" value="Unassembled WGS sequence"/>
</dbReference>
<feature type="region of interest" description="Disordered" evidence="1">
    <location>
        <begin position="372"/>
        <end position="424"/>
    </location>
</feature>
<gene>
    <name evidence="2" type="ORF">BCR39DRAFT_525858</name>
</gene>
<dbReference type="OrthoDB" id="2595549at2759"/>
<accession>A0A1Y2B9T4</accession>
<keyword evidence="3" id="KW-1185">Reference proteome</keyword>
<dbReference type="EMBL" id="MCFC01000014">
    <property type="protein sequence ID" value="ORY31598.1"/>
    <property type="molecule type" value="Genomic_DNA"/>
</dbReference>
<feature type="compositionally biased region" description="Basic residues" evidence="1">
    <location>
        <begin position="128"/>
        <end position="139"/>
    </location>
</feature>
<reference evidence="2 3" key="1">
    <citation type="submission" date="2016-07" db="EMBL/GenBank/DDBJ databases">
        <title>Pervasive Adenine N6-methylation of Active Genes in Fungi.</title>
        <authorList>
            <consortium name="DOE Joint Genome Institute"/>
            <person name="Mondo S.J."/>
            <person name="Dannebaum R.O."/>
            <person name="Kuo R.C."/>
            <person name="Labutti K."/>
            <person name="Haridas S."/>
            <person name="Kuo A."/>
            <person name="Salamov A."/>
            <person name="Ahrendt S.R."/>
            <person name="Lipzen A."/>
            <person name="Sullivan W."/>
            <person name="Andreopoulos W.B."/>
            <person name="Clum A."/>
            <person name="Lindquist E."/>
            <person name="Daum C."/>
            <person name="Ramamoorthy G.K."/>
            <person name="Gryganskyi A."/>
            <person name="Culley D."/>
            <person name="Magnuson J.K."/>
            <person name="James T.Y."/>
            <person name="O'Malley M.A."/>
            <person name="Stajich J.E."/>
            <person name="Spatafora J.W."/>
            <person name="Visel A."/>
            <person name="Grigoriev I.V."/>
        </authorList>
    </citation>
    <scope>NUCLEOTIDE SEQUENCE [LARGE SCALE GENOMIC DNA]</scope>
    <source>
        <strain evidence="2 3">68-887.2</strain>
    </source>
</reference>
<dbReference type="AlphaFoldDB" id="A0A1Y2B9T4"/>
<feature type="region of interest" description="Disordered" evidence="1">
    <location>
        <begin position="1"/>
        <end position="79"/>
    </location>
</feature>
<feature type="compositionally biased region" description="Basic and acidic residues" evidence="1">
    <location>
        <begin position="200"/>
        <end position="224"/>
    </location>
</feature>